<protein>
    <submittedName>
        <fullName evidence="1">Uncharacterized protein</fullName>
    </submittedName>
</protein>
<keyword evidence="2" id="KW-1185">Reference proteome</keyword>
<reference evidence="1" key="2">
    <citation type="submission" date="2023-04" db="EMBL/GenBank/DDBJ databases">
        <authorList>
            <person name="Bu L."/>
            <person name="Lu L."/>
            <person name="Laidemitt M.R."/>
            <person name="Zhang S.M."/>
            <person name="Mutuku M."/>
            <person name="Mkoji G."/>
            <person name="Steinauer M."/>
            <person name="Loker E.S."/>
        </authorList>
    </citation>
    <scope>NUCLEOTIDE SEQUENCE</scope>
    <source>
        <strain evidence="1">KasaAsao</strain>
        <tissue evidence="1">Whole Snail</tissue>
    </source>
</reference>
<organism evidence="1 2">
    <name type="scientific">Biomphalaria pfeifferi</name>
    <name type="common">Bloodfluke planorb</name>
    <name type="synonym">Freshwater snail</name>
    <dbReference type="NCBI Taxonomy" id="112525"/>
    <lineage>
        <taxon>Eukaryota</taxon>
        <taxon>Metazoa</taxon>
        <taxon>Spiralia</taxon>
        <taxon>Lophotrochozoa</taxon>
        <taxon>Mollusca</taxon>
        <taxon>Gastropoda</taxon>
        <taxon>Heterobranchia</taxon>
        <taxon>Euthyneura</taxon>
        <taxon>Panpulmonata</taxon>
        <taxon>Hygrophila</taxon>
        <taxon>Lymnaeoidea</taxon>
        <taxon>Planorbidae</taxon>
        <taxon>Biomphalaria</taxon>
    </lineage>
</organism>
<gene>
    <name evidence="1" type="ORF">Bpfe_002350</name>
</gene>
<dbReference type="Proteomes" id="UP001233172">
    <property type="component" value="Unassembled WGS sequence"/>
</dbReference>
<comment type="caution">
    <text evidence="1">The sequence shown here is derived from an EMBL/GenBank/DDBJ whole genome shotgun (WGS) entry which is preliminary data.</text>
</comment>
<proteinExistence type="predicted"/>
<dbReference type="AlphaFoldDB" id="A0AAD8CAG4"/>
<evidence type="ECO:0000313" key="1">
    <source>
        <dbReference type="EMBL" id="KAK0068415.1"/>
    </source>
</evidence>
<name>A0AAD8CAG4_BIOPF</name>
<accession>A0AAD8CAG4</accession>
<dbReference type="EMBL" id="JASAOG010000005">
    <property type="protein sequence ID" value="KAK0068415.1"/>
    <property type="molecule type" value="Genomic_DNA"/>
</dbReference>
<reference evidence="1" key="1">
    <citation type="journal article" date="2023" name="PLoS Negl. Trop. Dis.">
        <title>A genome sequence for Biomphalaria pfeifferi, the major vector snail for the human-infecting parasite Schistosoma mansoni.</title>
        <authorList>
            <person name="Bu L."/>
            <person name="Lu L."/>
            <person name="Laidemitt M.R."/>
            <person name="Zhang S.M."/>
            <person name="Mutuku M."/>
            <person name="Mkoji G."/>
            <person name="Steinauer M."/>
            <person name="Loker E.S."/>
        </authorList>
    </citation>
    <scope>NUCLEOTIDE SEQUENCE</scope>
    <source>
        <strain evidence="1">KasaAsao</strain>
    </source>
</reference>
<evidence type="ECO:0000313" key="2">
    <source>
        <dbReference type="Proteomes" id="UP001233172"/>
    </source>
</evidence>
<sequence length="205" mass="23058">MFMTTYSPLPRSWAVNTTSLVRTVNCNTHTLPLRSWAVKGPYCLWTHTFFNCDHGQSRLRHRAIWPLIFTPSPRSWAVNTPSLVRTVYCNTHSSTAIMGSQGAVLFMATHTLPLRSRAVKNPSPGHLATHFPSFPEILGSHDSTHGPYGHNFSSPEIMGSQDSVTGPYCLWRHTLLPRDHGLSILRHWCVLFIATHSPPLRDHGQ</sequence>